<gene>
    <name evidence="9" type="ORF">A2Y75_06400</name>
</gene>
<evidence type="ECO:0000256" key="1">
    <source>
        <dbReference type="ARBA" id="ARBA00009986"/>
    </source>
</evidence>
<keyword evidence="2 4" id="KW-0560">Oxidoreductase</keyword>
<dbReference type="Gene3D" id="3.40.309.10">
    <property type="entry name" value="Aldehyde Dehydrogenase, Chain A, domain 2"/>
    <property type="match status" value="1"/>
</dbReference>
<proteinExistence type="inferred from homology"/>
<dbReference type="PIRSF" id="PIRSF036492">
    <property type="entry name" value="ALDH"/>
    <property type="match status" value="1"/>
</dbReference>
<dbReference type="SUPFAM" id="SSF53720">
    <property type="entry name" value="ALDH-like"/>
    <property type="match status" value="1"/>
</dbReference>
<dbReference type="InterPro" id="IPR016162">
    <property type="entry name" value="Ald_DH_N"/>
</dbReference>
<dbReference type="Pfam" id="PF00171">
    <property type="entry name" value="Aldedh"/>
    <property type="match status" value="1"/>
</dbReference>
<dbReference type="FunFam" id="3.40.605.10:FF:000004">
    <property type="entry name" value="Aldehyde dehydrogenase"/>
    <property type="match status" value="1"/>
</dbReference>
<sequence>MDIGSIVDRQREFFASGASQDYSFRIEQLQKLKFMLKKYQGDMIQAASEDLGKPRFETFISEIALMFGEVDYALSNLRCWMTPEKAKMPFAFIATQGSIYPEPYGVSLVVSPWNYPFMLVFSPLVGSIAAGNCTILKPSEVSVNSSHLVARMVADTFDPRYVTAIEGGMEVNRPLMAEKSDYIFFTGSSAVGKAWMEAAAKHLTPVTLELGGKSPCIVDNEARIEVAAERIVWGKFLNAGQTCIAPDYLLVQEDIKSELLKRITHYIGSFYGKNPATSRNYGRIINGSHFDRISRLLDSGRVLAGGDMNRDDLYIGPTVIDDISWDSAIMQEEIFGPLLPVISYGALDEAISMVNARPRPLALYFFSTNTAAQDRIVRETSSGGVTINSTLLQYSTQTLPYGGLGNSGMGAYHGKGSFDTFTHYKSVFNQRIPVDFIIRPPYPNLRIFNRVLQRLLLVGRKCR</sequence>
<name>A0A1F2WJD7_9ACTN</name>
<dbReference type="InterPro" id="IPR016160">
    <property type="entry name" value="Ald_DH_CS_CYS"/>
</dbReference>
<dbReference type="InterPro" id="IPR015590">
    <property type="entry name" value="Aldehyde_DH_dom"/>
</dbReference>
<dbReference type="PANTHER" id="PTHR43570:SF16">
    <property type="entry name" value="ALDEHYDE DEHYDROGENASE TYPE III, ISOFORM Q"/>
    <property type="match status" value="1"/>
</dbReference>
<dbReference type="GO" id="GO:0004029">
    <property type="term" value="F:aldehyde dehydrogenase (NAD+) activity"/>
    <property type="evidence" value="ECO:0007669"/>
    <property type="project" value="TreeGrafter"/>
</dbReference>
<dbReference type="Proteomes" id="UP000177876">
    <property type="component" value="Unassembled WGS sequence"/>
</dbReference>
<dbReference type="InterPro" id="IPR012394">
    <property type="entry name" value="Aldehyde_DH_NAD(P)"/>
</dbReference>
<evidence type="ECO:0000313" key="9">
    <source>
        <dbReference type="EMBL" id="OFW56953.1"/>
    </source>
</evidence>
<dbReference type="InterPro" id="IPR016163">
    <property type="entry name" value="Ald_DH_C"/>
</dbReference>
<dbReference type="GO" id="GO:0006081">
    <property type="term" value="P:aldehyde metabolic process"/>
    <property type="evidence" value="ECO:0007669"/>
    <property type="project" value="InterPro"/>
</dbReference>
<evidence type="ECO:0000256" key="3">
    <source>
        <dbReference type="ARBA" id="ARBA00023027"/>
    </source>
</evidence>
<dbReference type="PROSITE" id="PS00687">
    <property type="entry name" value="ALDEHYDE_DEHYDR_GLU"/>
    <property type="match status" value="1"/>
</dbReference>
<reference evidence="9 10" key="1">
    <citation type="journal article" date="2016" name="Nat. Commun.">
        <title>Thousands of microbial genomes shed light on interconnected biogeochemical processes in an aquifer system.</title>
        <authorList>
            <person name="Anantharaman K."/>
            <person name="Brown C.T."/>
            <person name="Hug L.A."/>
            <person name="Sharon I."/>
            <person name="Castelle C.J."/>
            <person name="Probst A.J."/>
            <person name="Thomas B.C."/>
            <person name="Singh A."/>
            <person name="Wilkins M.J."/>
            <person name="Karaoz U."/>
            <person name="Brodie E.L."/>
            <person name="Williams K.H."/>
            <person name="Hubbard S.S."/>
            <person name="Banfield J.F."/>
        </authorList>
    </citation>
    <scope>NUCLEOTIDE SEQUENCE [LARGE SCALE GENOMIC DNA]</scope>
</reference>
<protein>
    <recommendedName>
        <fullName evidence="4">Aldehyde dehydrogenase</fullName>
    </recommendedName>
</protein>
<organism evidence="9 10">
    <name type="scientific">Candidatus Solincola sediminis</name>
    <dbReference type="NCBI Taxonomy" id="1797199"/>
    <lineage>
        <taxon>Bacteria</taxon>
        <taxon>Bacillati</taxon>
        <taxon>Actinomycetota</taxon>
        <taxon>Candidatus Geothermincolia</taxon>
        <taxon>Candidatus Geothermincolales</taxon>
        <taxon>Candidatus Geothermincolaceae</taxon>
        <taxon>Candidatus Solincola</taxon>
    </lineage>
</organism>
<evidence type="ECO:0000256" key="4">
    <source>
        <dbReference type="PIRNR" id="PIRNR036492"/>
    </source>
</evidence>
<evidence type="ECO:0000256" key="7">
    <source>
        <dbReference type="RuleBase" id="RU003345"/>
    </source>
</evidence>
<evidence type="ECO:0000259" key="8">
    <source>
        <dbReference type="Pfam" id="PF00171"/>
    </source>
</evidence>
<feature type="domain" description="Aldehyde dehydrogenase" evidence="8">
    <location>
        <begin position="4"/>
        <end position="427"/>
    </location>
</feature>
<feature type="active site" evidence="5 6">
    <location>
        <position position="209"/>
    </location>
</feature>
<accession>A0A1F2WJD7</accession>
<comment type="similarity">
    <text evidence="1 4 7">Belongs to the aldehyde dehydrogenase family.</text>
</comment>
<dbReference type="InterPro" id="IPR016161">
    <property type="entry name" value="Ald_DH/histidinol_DH"/>
</dbReference>
<dbReference type="STRING" id="1797197.A2Y75_06400"/>
<evidence type="ECO:0000256" key="2">
    <source>
        <dbReference type="ARBA" id="ARBA00023002"/>
    </source>
</evidence>
<keyword evidence="3" id="KW-0520">NAD</keyword>
<evidence type="ECO:0000313" key="10">
    <source>
        <dbReference type="Proteomes" id="UP000177876"/>
    </source>
</evidence>
<dbReference type="CDD" id="cd07136">
    <property type="entry name" value="ALDH_YwdH-P39616"/>
    <property type="match status" value="1"/>
</dbReference>
<dbReference type="AlphaFoldDB" id="A0A1F2WJD7"/>
<comment type="caution">
    <text evidence="9">The sequence shown here is derived from an EMBL/GenBank/DDBJ whole genome shotgun (WGS) entry which is preliminary data.</text>
</comment>
<dbReference type="PROSITE" id="PS00070">
    <property type="entry name" value="ALDEHYDE_DEHYDR_CYS"/>
    <property type="match status" value="1"/>
</dbReference>
<dbReference type="FunFam" id="3.40.309.10:FF:000003">
    <property type="entry name" value="Aldehyde dehydrogenase"/>
    <property type="match status" value="1"/>
</dbReference>
<dbReference type="EMBL" id="MELK01000040">
    <property type="protein sequence ID" value="OFW56953.1"/>
    <property type="molecule type" value="Genomic_DNA"/>
</dbReference>
<dbReference type="Gene3D" id="3.40.605.10">
    <property type="entry name" value="Aldehyde Dehydrogenase, Chain A, domain 1"/>
    <property type="match status" value="1"/>
</dbReference>
<evidence type="ECO:0000256" key="6">
    <source>
        <dbReference type="PROSITE-ProRule" id="PRU10007"/>
    </source>
</evidence>
<feature type="active site" evidence="5">
    <location>
        <position position="243"/>
    </location>
</feature>
<dbReference type="InterPro" id="IPR029510">
    <property type="entry name" value="Ald_DH_CS_GLU"/>
</dbReference>
<evidence type="ECO:0000256" key="5">
    <source>
        <dbReference type="PIRSR" id="PIRSR036492-1"/>
    </source>
</evidence>
<dbReference type="PANTHER" id="PTHR43570">
    <property type="entry name" value="ALDEHYDE DEHYDROGENASE"/>
    <property type="match status" value="1"/>
</dbReference>
<dbReference type="GO" id="GO:0005737">
    <property type="term" value="C:cytoplasm"/>
    <property type="evidence" value="ECO:0007669"/>
    <property type="project" value="TreeGrafter"/>
</dbReference>